<dbReference type="Proteomes" id="UP001066276">
    <property type="component" value="Chromosome 4_2"/>
</dbReference>
<proteinExistence type="predicted"/>
<dbReference type="AlphaFoldDB" id="A0AAV7S6Q1"/>
<dbReference type="EMBL" id="JANPWB010000008">
    <property type="protein sequence ID" value="KAJ1159840.1"/>
    <property type="molecule type" value="Genomic_DNA"/>
</dbReference>
<gene>
    <name evidence="2" type="ORF">NDU88_000344</name>
</gene>
<sequence length="135" mass="14406">MQMRNISGIPDLVTGAVLLRAPLREVAVLLPLSARWHGMGGSLSGTTLYPLGPPGSHSRSRCRACLSSGAHLLQGPGRWPPRSSSEGRAAPLGLTASHTPPQPSCNVCARRSTARSFRIYSECLQRHQEDAGEVL</sequence>
<organism evidence="2 3">
    <name type="scientific">Pleurodeles waltl</name>
    <name type="common">Iberian ribbed newt</name>
    <dbReference type="NCBI Taxonomy" id="8319"/>
    <lineage>
        <taxon>Eukaryota</taxon>
        <taxon>Metazoa</taxon>
        <taxon>Chordata</taxon>
        <taxon>Craniata</taxon>
        <taxon>Vertebrata</taxon>
        <taxon>Euteleostomi</taxon>
        <taxon>Amphibia</taxon>
        <taxon>Batrachia</taxon>
        <taxon>Caudata</taxon>
        <taxon>Salamandroidea</taxon>
        <taxon>Salamandridae</taxon>
        <taxon>Pleurodelinae</taxon>
        <taxon>Pleurodeles</taxon>
    </lineage>
</organism>
<reference evidence="2" key="1">
    <citation type="journal article" date="2022" name="bioRxiv">
        <title>Sequencing and chromosome-scale assembly of the giantPleurodeles waltlgenome.</title>
        <authorList>
            <person name="Brown T."/>
            <person name="Elewa A."/>
            <person name="Iarovenko S."/>
            <person name="Subramanian E."/>
            <person name="Araus A.J."/>
            <person name="Petzold A."/>
            <person name="Susuki M."/>
            <person name="Suzuki K.-i.T."/>
            <person name="Hayashi T."/>
            <person name="Toyoda A."/>
            <person name="Oliveira C."/>
            <person name="Osipova E."/>
            <person name="Leigh N.D."/>
            <person name="Simon A."/>
            <person name="Yun M.H."/>
        </authorList>
    </citation>
    <scope>NUCLEOTIDE SEQUENCE</scope>
    <source>
        <strain evidence="2">20211129_DDA</strain>
        <tissue evidence="2">Liver</tissue>
    </source>
</reference>
<evidence type="ECO:0000256" key="1">
    <source>
        <dbReference type="SAM" id="MobiDB-lite"/>
    </source>
</evidence>
<protein>
    <submittedName>
        <fullName evidence="2">Uncharacterized protein</fullName>
    </submittedName>
</protein>
<comment type="caution">
    <text evidence="2">The sequence shown here is derived from an EMBL/GenBank/DDBJ whole genome shotgun (WGS) entry which is preliminary data.</text>
</comment>
<evidence type="ECO:0000313" key="2">
    <source>
        <dbReference type="EMBL" id="KAJ1159840.1"/>
    </source>
</evidence>
<evidence type="ECO:0000313" key="3">
    <source>
        <dbReference type="Proteomes" id="UP001066276"/>
    </source>
</evidence>
<accession>A0AAV7S6Q1</accession>
<feature type="region of interest" description="Disordered" evidence="1">
    <location>
        <begin position="71"/>
        <end position="103"/>
    </location>
</feature>
<keyword evidence="3" id="KW-1185">Reference proteome</keyword>
<name>A0AAV7S6Q1_PLEWA</name>